<evidence type="ECO:0000313" key="3">
    <source>
        <dbReference type="Proteomes" id="UP001295740"/>
    </source>
</evidence>
<comment type="caution">
    <text evidence="2">The sequence shown here is derived from an EMBL/GenBank/DDBJ whole genome shotgun (WGS) entry which is preliminary data.</text>
</comment>
<sequence length="212" mass="24808">MDFQPFSRLAIELRLEIWDAYLDYEYGERRLVLLDENRRVKPTQHLRCSLLEVNRESRDHVLKTQDIVALPAQRVPKGTIYVNLRHDTFFLINDKHWTTFQNHQADARTFHQLVAERDTTVPISLELCAQVRKSMDVLVYCDDEILGSNGNFPEIFSLHEFLAETLRGLQTCVELYAERCHGKIPDIMGDACRLSFKDLVDKYYTETQVVES</sequence>
<protein>
    <submittedName>
        <fullName evidence="2">Uu.00g143950.m01.CDS01</fullName>
    </submittedName>
</protein>
<reference evidence="2" key="1">
    <citation type="submission" date="2023-10" db="EMBL/GenBank/DDBJ databases">
        <authorList>
            <person name="Hackl T."/>
        </authorList>
    </citation>
    <scope>NUCLEOTIDE SEQUENCE</scope>
</reference>
<proteinExistence type="predicted"/>
<accession>A0AAI8VRF3</accession>
<dbReference type="EMBL" id="CAUWAG010000012">
    <property type="protein sequence ID" value="CAJ2509369.1"/>
    <property type="molecule type" value="Genomic_DNA"/>
</dbReference>
<evidence type="ECO:0000259" key="1">
    <source>
        <dbReference type="Pfam" id="PF20150"/>
    </source>
</evidence>
<dbReference type="Pfam" id="PF20150">
    <property type="entry name" value="2EXR"/>
    <property type="match status" value="1"/>
</dbReference>
<dbReference type="InterPro" id="IPR045518">
    <property type="entry name" value="2EXR"/>
</dbReference>
<dbReference type="AlphaFoldDB" id="A0AAI8VRF3"/>
<name>A0AAI8VRF3_9PEZI</name>
<keyword evidence="3" id="KW-1185">Reference proteome</keyword>
<evidence type="ECO:0000313" key="2">
    <source>
        <dbReference type="EMBL" id="CAJ2509369.1"/>
    </source>
</evidence>
<dbReference type="Proteomes" id="UP001295740">
    <property type="component" value="Unassembled WGS sequence"/>
</dbReference>
<organism evidence="2 3">
    <name type="scientific">Anthostomella pinea</name>
    <dbReference type="NCBI Taxonomy" id="933095"/>
    <lineage>
        <taxon>Eukaryota</taxon>
        <taxon>Fungi</taxon>
        <taxon>Dikarya</taxon>
        <taxon>Ascomycota</taxon>
        <taxon>Pezizomycotina</taxon>
        <taxon>Sordariomycetes</taxon>
        <taxon>Xylariomycetidae</taxon>
        <taxon>Xylariales</taxon>
        <taxon>Xylariaceae</taxon>
        <taxon>Anthostomella</taxon>
    </lineage>
</organism>
<feature type="domain" description="2EXR" evidence="1">
    <location>
        <begin position="3"/>
        <end position="89"/>
    </location>
</feature>
<gene>
    <name evidence="2" type="ORF">KHLLAP_LOCUS9837</name>
</gene>